<proteinExistence type="predicted"/>
<evidence type="ECO:0008006" key="2">
    <source>
        <dbReference type="Google" id="ProtNLM"/>
    </source>
</evidence>
<dbReference type="KEGG" id="lrug:AB8B22_09930"/>
<protein>
    <recommendedName>
        <fullName evidence="2">DUF5105 domain-containing protein</fullName>
    </recommendedName>
</protein>
<name>A0AB39VHC5_9FUSO</name>
<evidence type="ECO:0000313" key="1">
    <source>
        <dbReference type="EMBL" id="XDU66692.1"/>
    </source>
</evidence>
<dbReference type="RefSeq" id="WP_369710989.1">
    <property type="nucleotide sequence ID" value="NZ_CP165644.1"/>
</dbReference>
<sequence>MKRKLLILISFCFFLVISCGNKEEQKIRKDFDATMGIMRTGDYNKVKKMSSELSEEEFSIVEEGFKRIKYKIKKVEVNGNRAKMAIEVNYPDISSVMQEYLVQLASKGQEIENKKLTIDQGKKEMRNFTKSFFSQKFKENKVSFLKEKLTINYVKNDEKWRLSANENKDLIKLFSLGVVNE</sequence>
<dbReference type="AlphaFoldDB" id="A0AB39VHC5"/>
<dbReference type="EMBL" id="CP165644">
    <property type="protein sequence ID" value="XDU66692.1"/>
    <property type="molecule type" value="Genomic_DNA"/>
</dbReference>
<reference evidence="1" key="1">
    <citation type="submission" date="2024-07" db="EMBL/GenBank/DDBJ databases">
        <authorList>
            <person name="Li X.-J."/>
            <person name="Wang X."/>
        </authorList>
    </citation>
    <scope>NUCLEOTIDE SEQUENCE</scope>
    <source>
        <strain evidence="1">HSP-334</strain>
    </source>
</reference>
<gene>
    <name evidence="1" type="ORF">AB8B22_09930</name>
</gene>
<accession>A0AB39VHC5</accession>
<dbReference type="PROSITE" id="PS51257">
    <property type="entry name" value="PROKAR_LIPOPROTEIN"/>
    <property type="match status" value="1"/>
</dbReference>
<organism evidence="1">
    <name type="scientific">Leptotrichia rugosa</name>
    <dbReference type="NCBI Taxonomy" id="3239302"/>
    <lineage>
        <taxon>Bacteria</taxon>
        <taxon>Fusobacteriati</taxon>
        <taxon>Fusobacteriota</taxon>
        <taxon>Fusobacteriia</taxon>
        <taxon>Fusobacteriales</taxon>
        <taxon>Leptotrichiaceae</taxon>
        <taxon>Leptotrichia</taxon>
    </lineage>
</organism>